<protein>
    <submittedName>
        <fullName evidence="2">Uncharacterized protein</fullName>
    </submittedName>
</protein>
<sequence length="266" mass="31162">MFIQLLCKTVAVLWLMKISQSLSINSLLWLAHNASVEYNHLCPFHIHHSATILQDVEYPDSPEGQSFKFSENRRYCFYRRWFIVLKISLQKKYCYTRRKGVRKQASEHVISLRTDLKFFDIRLSASWIGGLTSAMVFQRLQLQDLLRCRTYLIPASHLPVCTYLRPASYLPVSTYVRVLFVRTCSYLPQAPLRTYLFPLPSGSPSYLPVRTYLRVLFVLTCFYLPPVRFVLTFFHLPQAPLRTSLFVLTSESSSHLPFSSYLTFYR</sequence>
<reference evidence="2 3" key="1">
    <citation type="journal article" date="2014" name="Nat. Genet.">
        <title>Genome and transcriptome of the porcine whipworm Trichuris suis.</title>
        <authorList>
            <person name="Jex A.R."/>
            <person name="Nejsum P."/>
            <person name="Schwarz E.M."/>
            <person name="Hu L."/>
            <person name="Young N.D."/>
            <person name="Hall R.S."/>
            <person name="Korhonen P.K."/>
            <person name="Liao S."/>
            <person name="Thamsborg S."/>
            <person name="Xia J."/>
            <person name="Xu P."/>
            <person name="Wang S."/>
            <person name="Scheerlinck J.P."/>
            <person name="Hofmann A."/>
            <person name="Sternberg P.W."/>
            <person name="Wang J."/>
            <person name="Gasser R.B."/>
        </authorList>
    </citation>
    <scope>NUCLEOTIDE SEQUENCE [LARGE SCALE GENOMIC DNA]</scope>
    <source>
        <strain evidence="2">DCEP-RM93M</strain>
    </source>
</reference>
<keyword evidence="1" id="KW-0732">Signal</keyword>
<evidence type="ECO:0000313" key="3">
    <source>
        <dbReference type="Proteomes" id="UP000030764"/>
    </source>
</evidence>
<proteinExistence type="predicted"/>
<evidence type="ECO:0000313" key="2">
    <source>
        <dbReference type="EMBL" id="KFD50559.1"/>
    </source>
</evidence>
<feature type="signal peptide" evidence="1">
    <location>
        <begin position="1"/>
        <end position="21"/>
    </location>
</feature>
<feature type="chain" id="PRO_5001794966" evidence="1">
    <location>
        <begin position="22"/>
        <end position="266"/>
    </location>
</feature>
<name>A0A085M013_9BILA</name>
<keyword evidence="3" id="KW-1185">Reference proteome</keyword>
<dbReference type="Proteomes" id="UP000030764">
    <property type="component" value="Unassembled WGS sequence"/>
</dbReference>
<evidence type="ECO:0000256" key="1">
    <source>
        <dbReference type="SAM" id="SignalP"/>
    </source>
</evidence>
<dbReference type="EMBL" id="KL363251">
    <property type="protein sequence ID" value="KFD50559.1"/>
    <property type="molecule type" value="Genomic_DNA"/>
</dbReference>
<gene>
    <name evidence="2" type="ORF">M513_08508</name>
</gene>
<organism evidence="2 3">
    <name type="scientific">Trichuris suis</name>
    <name type="common">pig whipworm</name>
    <dbReference type="NCBI Taxonomy" id="68888"/>
    <lineage>
        <taxon>Eukaryota</taxon>
        <taxon>Metazoa</taxon>
        <taxon>Ecdysozoa</taxon>
        <taxon>Nematoda</taxon>
        <taxon>Enoplea</taxon>
        <taxon>Dorylaimia</taxon>
        <taxon>Trichinellida</taxon>
        <taxon>Trichuridae</taxon>
        <taxon>Trichuris</taxon>
    </lineage>
</organism>
<accession>A0A085M013</accession>
<dbReference type="AlphaFoldDB" id="A0A085M013"/>